<name>A0A2T3MZP1_9GAMM</name>
<evidence type="ECO:0000313" key="1">
    <source>
        <dbReference type="EMBL" id="PSW05461.1"/>
    </source>
</evidence>
<dbReference type="AlphaFoldDB" id="A0A2T3MZP1"/>
<accession>A0A2T3MZP1</accession>
<evidence type="ECO:0000313" key="2">
    <source>
        <dbReference type="Proteomes" id="UP000240904"/>
    </source>
</evidence>
<dbReference type="RefSeq" id="WP_107283101.1">
    <property type="nucleotide sequence ID" value="NZ_PYMC01000005.1"/>
</dbReference>
<sequence>MLPLLNGTEKQLKTLRKRRDAIYQNSTTPAEKDLRLKSVERQIKKVIDMFNQRYEQQVN</sequence>
<reference evidence="1 2" key="1">
    <citation type="submission" date="2018-03" db="EMBL/GenBank/DDBJ databases">
        <title>Whole genome sequencing of Histamine producing bacteria.</title>
        <authorList>
            <person name="Butler K."/>
        </authorList>
    </citation>
    <scope>NUCLEOTIDE SEQUENCE [LARGE SCALE GENOMIC DNA]</scope>
    <source>
        <strain evidence="1 2">DSM 16190</strain>
    </source>
</reference>
<keyword evidence="2" id="KW-1185">Reference proteome</keyword>
<proteinExistence type="predicted"/>
<protein>
    <submittedName>
        <fullName evidence="1">Uncharacterized protein</fullName>
    </submittedName>
</protein>
<organism evidence="1 2">
    <name type="scientific">Photobacterium lipolyticum</name>
    <dbReference type="NCBI Taxonomy" id="266810"/>
    <lineage>
        <taxon>Bacteria</taxon>
        <taxon>Pseudomonadati</taxon>
        <taxon>Pseudomonadota</taxon>
        <taxon>Gammaproteobacteria</taxon>
        <taxon>Vibrionales</taxon>
        <taxon>Vibrionaceae</taxon>
        <taxon>Photobacterium</taxon>
    </lineage>
</organism>
<dbReference type="Proteomes" id="UP000240904">
    <property type="component" value="Unassembled WGS sequence"/>
</dbReference>
<dbReference type="EMBL" id="PYMC01000005">
    <property type="protein sequence ID" value="PSW05461.1"/>
    <property type="molecule type" value="Genomic_DNA"/>
</dbReference>
<gene>
    <name evidence="1" type="ORF">C9I89_09435</name>
</gene>
<comment type="caution">
    <text evidence="1">The sequence shown here is derived from an EMBL/GenBank/DDBJ whole genome shotgun (WGS) entry which is preliminary data.</text>
</comment>